<dbReference type="InterPro" id="IPR050250">
    <property type="entry name" value="Macrolide_Exporter_MacB"/>
</dbReference>
<dbReference type="GO" id="GO:0005886">
    <property type="term" value="C:plasma membrane"/>
    <property type="evidence" value="ECO:0007669"/>
    <property type="project" value="UniProtKB-SubCell"/>
</dbReference>
<dbReference type="Proteomes" id="UP000285317">
    <property type="component" value="Chromosome"/>
</dbReference>
<dbReference type="GO" id="GO:0022857">
    <property type="term" value="F:transmembrane transporter activity"/>
    <property type="evidence" value="ECO:0007669"/>
    <property type="project" value="TreeGrafter"/>
</dbReference>
<keyword evidence="2" id="KW-1003">Cell membrane</keyword>
<keyword evidence="4 8" id="KW-1133">Transmembrane helix</keyword>
<dbReference type="Pfam" id="PF02687">
    <property type="entry name" value="FtsX"/>
    <property type="match status" value="1"/>
</dbReference>
<evidence type="ECO:0000256" key="5">
    <source>
        <dbReference type="ARBA" id="ARBA00023136"/>
    </source>
</evidence>
<comment type="similarity">
    <text evidence="6">Belongs to the ABC-4 integral membrane protein family.</text>
</comment>
<feature type="transmembrane region" description="Helical" evidence="8">
    <location>
        <begin position="335"/>
        <end position="356"/>
    </location>
</feature>
<evidence type="ECO:0000256" key="4">
    <source>
        <dbReference type="ARBA" id="ARBA00022989"/>
    </source>
</evidence>
<evidence type="ECO:0000313" key="12">
    <source>
        <dbReference type="Proteomes" id="UP000285317"/>
    </source>
</evidence>
<reference evidence="11 12" key="1">
    <citation type="submission" date="2018-03" db="EMBL/GenBank/DDBJ databases">
        <title>Bacteriophage NCPPB3778 and a type I-E CRISPR drive the evolution of the US Biological Select Agent, Rathayibacter toxicus.</title>
        <authorList>
            <person name="Davis E.W.II."/>
            <person name="Tabima J.F."/>
            <person name="Weisberg A.J."/>
            <person name="Dantas Lopes L."/>
            <person name="Wiseman M.S."/>
            <person name="Wiseman M.S."/>
            <person name="Pupko T."/>
            <person name="Belcher M.S."/>
            <person name="Sechler A.J."/>
            <person name="Tancos M.A."/>
            <person name="Schroeder B.K."/>
            <person name="Murray T.D."/>
            <person name="Luster D.G."/>
            <person name="Schneider W.L."/>
            <person name="Rogers E."/>
            <person name="Andreote F.D."/>
            <person name="Grunwald N.J."/>
            <person name="Putnam M.L."/>
            <person name="Chang J.H."/>
        </authorList>
    </citation>
    <scope>NUCLEOTIDE SEQUENCE [LARGE SCALE GENOMIC DNA]</scope>
    <source>
        <strain evidence="11 12">DSM 15932</strain>
    </source>
</reference>
<dbReference type="AlphaFoldDB" id="A0A3Q9UTC4"/>
<sequence>MFATYLRRELTNRRRQTMIIAAGMALAIALVILVTSFSAGVRSAQASVLESVYGVGTDITVTQAAVAPTEGEAPGQRFDFGSTDGTTDDGTTSVSQSRLEADRGTTTFDASAVATAQGVTDVSAAIGVLALNNTTFSGQLPDSAQQGGTDGTAGQGAAGTAPAAGEAPTGGPDGAGGSSFGVDSFSVLGLDPAGSAIGPLADVSLTDGRTFTADDAGQDVVVVDSSYATTASLSVGSTVDIGGTAFSVIGIVTTDSTDASTASDTYIPLDVAQTLSGQAGLISSVYVQAASSEDISSIQTALQTALPDATVSTQADLASSVSGSLSTAGDLVANLGTWLSLLVLAAAFLIAILFTVSGVTRRTREFGTLKAIGWSNGAIVRQVAGESVVQGLIGGAAGIVLGLVGVTIVNLIAPTLSGTSTSTSAMGAGGPGGGFGGGGPGAAQTAAATEVALSLPVTVPVILLAVGLAVLGGLLAGALGGWRASRLRPAAALRSVG</sequence>
<dbReference type="InterPro" id="IPR025857">
    <property type="entry name" value="MacB_PCD"/>
</dbReference>
<evidence type="ECO:0000256" key="3">
    <source>
        <dbReference type="ARBA" id="ARBA00022692"/>
    </source>
</evidence>
<evidence type="ECO:0000256" key="2">
    <source>
        <dbReference type="ARBA" id="ARBA00022475"/>
    </source>
</evidence>
<feature type="transmembrane region" description="Helical" evidence="8">
    <location>
        <begin position="391"/>
        <end position="413"/>
    </location>
</feature>
<gene>
    <name evidence="11" type="ORF">C1I64_12095</name>
</gene>
<evidence type="ECO:0000256" key="8">
    <source>
        <dbReference type="SAM" id="Phobius"/>
    </source>
</evidence>
<evidence type="ECO:0000259" key="10">
    <source>
        <dbReference type="Pfam" id="PF12704"/>
    </source>
</evidence>
<feature type="region of interest" description="Disordered" evidence="7">
    <location>
        <begin position="140"/>
        <end position="178"/>
    </location>
</feature>
<feature type="compositionally biased region" description="Low complexity" evidence="7">
    <location>
        <begin position="158"/>
        <end position="170"/>
    </location>
</feature>
<evidence type="ECO:0000256" key="6">
    <source>
        <dbReference type="ARBA" id="ARBA00038076"/>
    </source>
</evidence>
<protein>
    <submittedName>
        <fullName evidence="11">Uncharacterized protein</fullName>
    </submittedName>
</protein>
<proteinExistence type="inferred from homology"/>
<dbReference type="KEGG" id="rfs:C1I64_12095"/>
<feature type="compositionally biased region" description="Low complexity" evidence="7">
    <location>
        <begin position="78"/>
        <end position="93"/>
    </location>
</feature>
<feature type="domain" description="MacB-like periplasmic core" evidence="10">
    <location>
        <begin position="17"/>
        <end position="304"/>
    </location>
</feature>
<evidence type="ECO:0000313" key="11">
    <source>
        <dbReference type="EMBL" id="AZZ52710.1"/>
    </source>
</evidence>
<dbReference type="EMBL" id="CP028137">
    <property type="protein sequence ID" value="AZZ52710.1"/>
    <property type="molecule type" value="Genomic_DNA"/>
</dbReference>
<evidence type="ECO:0000256" key="7">
    <source>
        <dbReference type="SAM" id="MobiDB-lite"/>
    </source>
</evidence>
<comment type="subcellular location">
    <subcellularLocation>
        <location evidence="1">Cell membrane</location>
        <topology evidence="1">Multi-pass membrane protein</topology>
    </subcellularLocation>
</comment>
<dbReference type="Pfam" id="PF12704">
    <property type="entry name" value="MacB_PCD"/>
    <property type="match status" value="1"/>
</dbReference>
<dbReference type="RefSeq" id="WP_127887367.1">
    <property type="nucleotide sequence ID" value="NZ_CP028137.1"/>
</dbReference>
<keyword evidence="3 8" id="KW-0812">Transmembrane</keyword>
<dbReference type="PANTHER" id="PTHR30572">
    <property type="entry name" value="MEMBRANE COMPONENT OF TRANSPORTER-RELATED"/>
    <property type="match status" value="1"/>
</dbReference>
<feature type="domain" description="ABC3 transporter permease C-terminal" evidence="9">
    <location>
        <begin position="339"/>
        <end position="487"/>
    </location>
</feature>
<evidence type="ECO:0000256" key="1">
    <source>
        <dbReference type="ARBA" id="ARBA00004651"/>
    </source>
</evidence>
<feature type="transmembrane region" description="Helical" evidence="8">
    <location>
        <begin position="461"/>
        <end position="482"/>
    </location>
</feature>
<evidence type="ECO:0000259" key="9">
    <source>
        <dbReference type="Pfam" id="PF02687"/>
    </source>
</evidence>
<keyword evidence="5 8" id="KW-0472">Membrane</keyword>
<dbReference type="PANTHER" id="PTHR30572:SF4">
    <property type="entry name" value="ABC TRANSPORTER PERMEASE YTRF"/>
    <property type="match status" value="1"/>
</dbReference>
<feature type="region of interest" description="Disordered" evidence="7">
    <location>
        <begin position="68"/>
        <end position="102"/>
    </location>
</feature>
<dbReference type="InterPro" id="IPR003838">
    <property type="entry name" value="ABC3_permease_C"/>
</dbReference>
<accession>A0A3Q9UTC4</accession>
<name>A0A3Q9UTC4_9MICO</name>
<organism evidence="11 12">
    <name type="scientific">Rathayibacter festucae DSM 15932</name>
    <dbReference type="NCBI Taxonomy" id="1328866"/>
    <lineage>
        <taxon>Bacteria</taxon>
        <taxon>Bacillati</taxon>
        <taxon>Actinomycetota</taxon>
        <taxon>Actinomycetes</taxon>
        <taxon>Micrococcales</taxon>
        <taxon>Microbacteriaceae</taxon>
        <taxon>Rathayibacter</taxon>
    </lineage>
</organism>
<feature type="compositionally biased region" description="Gly residues" evidence="7">
    <location>
        <begin position="148"/>
        <end position="157"/>
    </location>
</feature>